<dbReference type="CDD" id="cd00130">
    <property type="entry name" value="PAS"/>
    <property type="match status" value="1"/>
</dbReference>
<dbReference type="PROSITE" id="PS50921">
    <property type="entry name" value="ANTAR"/>
    <property type="match status" value="1"/>
</dbReference>
<dbReference type="SUPFAM" id="SSF55785">
    <property type="entry name" value="PYP-like sensor domain (PAS domain)"/>
    <property type="match status" value="1"/>
</dbReference>
<dbReference type="InterPro" id="IPR052162">
    <property type="entry name" value="Sensor_kinase/Photoreceptor"/>
</dbReference>
<evidence type="ECO:0000259" key="7">
    <source>
        <dbReference type="PROSITE" id="PS50921"/>
    </source>
</evidence>
<dbReference type="InterPro" id="IPR000014">
    <property type="entry name" value="PAS"/>
</dbReference>
<keyword evidence="9" id="KW-1185">Reference proteome</keyword>
<dbReference type="Pfam" id="PF03861">
    <property type="entry name" value="ANTAR"/>
    <property type="match status" value="1"/>
</dbReference>
<evidence type="ECO:0000256" key="2">
    <source>
        <dbReference type="ARBA" id="ARBA00012438"/>
    </source>
</evidence>
<proteinExistence type="predicted"/>
<evidence type="ECO:0000256" key="4">
    <source>
        <dbReference type="ARBA" id="ARBA00022679"/>
    </source>
</evidence>
<evidence type="ECO:0000313" key="8">
    <source>
        <dbReference type="EMBL" id="GAT07552.1"/>
    </source>
</evidence>
<feature type="domain" description="ANTAR" evidence="7">
    <location>
        <begin position="159"/>
        <end position="220"/>
    </location>
</feature>
<evidence type="ECO:0000259" key="6">
    <source>
        <dbReference type="PROSITE" id="PS50112"/>
    </source>
</evidence>
<dbReference type="PANTHER" id="PTHR43304">
    <property type="entry name" value="PHYTOCHROME-LIKE PROTEIN CPH1"/>
    <property type="match status" value="1"/>
</dbReference>
<keyword evidence="3" id="KW-0597">Phosphoprotein</keyword>
<name>A0ABQ0KDU0_MYCNV</name>
<dbReference type="InterPro" id="IPR013655">
    <property type="entry name" value="PAS_fold_3"/>
</dbReference>
<dbReference type="InterPro" id="IPR036388">
    <property type="entry name" value="WH-like_DNA-bd_sf"/>
</dbReference>
<dbReference type="PANTHER" id="PTHR43304:SF1">
    <property type="entry name" value="PAC DOMAIN-CONTAINING PROTEIN"/>
    <property type="match status" value="1"/>
</dbReference>
<evidence type="ECO:0000256" key="5">
    <source>
        <dbReference type="ARBA" id="ARBA00022777"/>
    </source>
</evidence>
<protein>
    <recommendedName>
        <fullName evidence="2">histidine kinase</fullName>
        <ecNumber evidence="2">2.7.13.3</ecNumber>
    </recommendedName>
</protein>
<dbReference type="EC" id="2.7.13.3" evidence="2"/>
<comment type="caution">
    <text evidence="8">The sequence shown here is derived from an EMBL/GenBank/DDBJ whole genome shotgun (WGS) entry which is preliminary data.</text>
</comment>
<gene>
    <name evidence="8" type="ORF">RMCN_0685</name>
</gene>
<dbReference type="Pfam" id="PF08447">
    <property type="entry name" value="PAS_3"/>
    <property type="match status" value="1"/>
</dbReference>
<sequence length="249" mass="28096">MATEAGPELRSFPNALLLVRLWCHDGQMTNPDVADSPLPSASDWAIADRNVGTFRFWFVGQRWEWSDEVARMHGYEPGAVVPTTELLLSHKHPDDRQHVQDLLDHALHLGGSFSSRHRFIDTAGRLHTVIVIGDRMLDDQGAVVGTEGYYIDLTDTFAHTRRQALSESLPELFNARAAIEQAKGALMLVYRIDAEAAFELLMWRSQHTNTKLRALAAQIVAEVGTIDPQRDDLRRQFDHLLLTAHTRAR</sequence>
<dbReference type="PROSITE" id="PS50112">
    <property type="entry name" value="PAS"/>
    <property type="match status" value="1"/>
</dbReference>
<evidence type="ECO:0000256" key="3">
    <source>
        <dbReference type="ARBA" id="ARBA00022553"/>
    </source>
</evidence>
<comment type="catalytic activity">
    <reaction evidence="1">
        <text>ATP + protein L-histidine = ADP + protein N-phospho-L-histidine.</text>
        <dbReference type="EC" id="2.7.13.3"/>
    </reaction>
</comment>
<dbReference type="InterPro" id="IPR035965">
    <property type="entry name" value="PAS-like_dom_sf"/>
</dbReference>
<dbReference type="InterPro" id="IPR005561">
    <property type="entry name" value="ANTAR"/>
</dbReference>
<evidence type="ECO:0000313" key="9">
    <source>
        <dbReference type="Proteomes" id="UP000069773"/>
    </source>
</evidence>
<evidence type="ECO:0000256" key="1">
    <source>
        <dbReference type="ARBA" id="ARBA00000085"/>
    </source>
</evidence>
<dbReference type="EMBL" id="BCTA01000011">
    <property type="protein sequence ID" value="GAT07552.1"/>
    <property type="molecule type" value="Genomic_DNA"/>
</dbReference>
<dbReference type="Proteomes" id="UP000069773">
    <property type="component" value="Unassembled WGS sequence"/>
</dbReference>
<accession>A0ABQ0KDU0</accession>
<dbReference type="Gene3D" id="1.10.10.10">
    <property type="entry name" value="Winged helix-like DNA-binding domain superfamily/Winged helix DNA-binding domain"/>
    <property type="match status" value="1"/>
</dbReference>
<feature type="domain" description="PAS" evidence="6">
    <location>
        <begin position="65"/>
        <end position="110"/>
    </location>
</feature>
<reference evidence="8 9" key="1">
    <citation type="journal article" date="2016" name="Genome Announc.">
        <title>Draft Genome Sequences of Five Rapidly Growing Mycobacterium Species, M. thermoresistibile, M. fortuitum subsp. acetamidolyticum, M. canariasense, M. brisbanense, and M. novocastrense.</title>
        <authorList>
            <person name="Katahira K."/>
            <person name="Ogura Y."/>
            <person name="Gotoh Y."/>
            <person name="Hayashi T."/>
        </authorList>
    </citation>
    <scope>NUCLEOTIDE SEQUENCE [LARGE SCALE GENOMIC DNA]</scope>
    <source>
        <strain evidence="8 9">JCM18114</strain>
    </source>
</reference>
<dbReference type="SMART" id="SM01012">
    <property type="entry name" value="ANTAR"/>
    <property type="match status" value="1"/>
</dbReference>
<organism evidence="8 9">
    <name type="scientific">Mycolicibacterium novocastrense</name>
    <name type="common">Mycobacterium novocastrense</name>
    <dbReference type="NCBI Taxonomy" id="59813"/>
    <lineage>
        <taxon>Bacteria</taxon>
        <taxon>Bacillati</taxon>
        <taxon>Actinomycetota</taxon>
        <taxon>Actinomycetes</taxon>
        <taxon>Mycobacteriales</taxon>
        <taxon>Mycobacteriaceae</taxon>
        <taxon>Mycolicibacterium</taxon>
    </lineage>
</organism>
<dbReference type="Gene3D" id="3.30.450.20">
    <property type="entry name" value="PAS domain"/>
    <property type="match status" value="1"/>
</dbReference>
<keyword evidence="5" id="KW-0418">Kinase</keyword>
<keyword evidence="4" id="KW-0808">Transferase</keyword>